<evidence type="ECO:0000259" key="8">
    <source>
        <dbReference type="SMART" id="SM00986"/>
    </source>
</evidence>
<dbReference type="InterPro" id="IPR005122">
    <property type="entry name" value="Uracil-DNA_glycosylase-like"/>
</dbReference>
<dbReference type="SMART" id="SM00986">
    <property type="entry name" value="UDG"/>
    <property type="match status" value="1"/>
</dbReference>
<reference evidence="9 10" key="1">
    <citation type="journal article" date="2022" name="Front. Microbiol.">
        <title>High genomic differentiation and limited gene flow indicate recent cryptic speciation within the genus Laspinema (cyanobacteria).</title>
        <authorList>
            <person name="Stanojkovic A."/>
            <person name="Skoupy S."/>
            <person name="Skaloud P."/>
            <person name="Dvorak P."/>
        </authorList>
    </citation>
    <scope>NUCLEOTIDE SEQUENCE [LARGE SCALE GENOMIC DNA]</scope>
    <source>
        <strain evidence="9 10">D2a</strain>
    </source>
</reference>
<feature type="domain" description="Uracil-DNA glycosylase-like" evidence="8">
    <location>
        <begin position="39"/>
        <end position="224"/>
    </location>
</feature>
<evidence type="ECO:0000256" key="6">
    <source>
        <dbReference type="ARBA" id="ARBA00023014"/>
    </source>
</evidence>
<gene>
    <name evidence="9" type="ORF">NG799_04910</name>
</gene>
<dbReference type="SMART" id="SM00987">
    <property type="entry name" value="UreE_C"/>
    <property type="match status" value="1"/>
</dbReference>
<sequence>MLEIQTLIDEIQEEAKRAEFPLDEPIYQKAGAEPTQPILYAGNLQSQLCVFGRDLGKDEVANRQPLYGAAGSLVRKGLYRTLFNSEAGDKTELEKVLDQVLLTNTVPYKPPGNKAYSTAVKQRFRPYIERFLVCHWQGDRIITLGNDAFDWFTPYAPKGTLKEFFQRGDRYSSSQPLTLSAKDSQGNLHQRPITLLPLPHPSPLNQRYYAQFPQLLQQRLSDIFQ</sequence>
<evidence type="ECO:0000256" key="5">
    <source>
        <dbReference type="ARBA" id="ARBA00023004"/>
    </source>
</evidence>
<evidence type="ECO:0000256" key="3">
    <source>
        <dbReference type="ARBA" id="ARBA00022763"/>
    </source>
</evidence>
<dbReference type="EMBL" id="JAMXFF010000005">
    <property type="protein sequence ID" value="MCT7965675.1"/>
    <property type="molecule type" value="Genomic_DNA"/>
</dbReference>
<accession>A0ABT2MLQ1</accession>
<evidence type="ECO:0000256" key="1">
    <source>
        <dbReference type="ARBA" id="ARBA00022485"/>
    </source>
</evidence>
<keyword evidence="7" id="KW-0234">DNA repair</keyword>
<keyword evidence="5" id="KW-0408">Iron</keyword>
<keyword evidence="10" id="KW-1185">Reference proteome</keyword>
<keyword evidence="6" id="KW-0411">Iron-sulfur</keyword>
<keyword evidence="4" id="KW-0378">Hydrolase</keyword>
<dbReference type="PANTHER" id="PTHR33693:SF1">
    <property type="entry name" value="TYPE-4 URACIL-DNA GLYCOSYLASE"/>
    <property type="match status" value="1"/>
</dbReference>
<evidence type="ECO:0000256" key="7">
    <source>
        <dbReference type="ARBA" id="ARBA00023204"/>
    </source>
</evidence>
<organism evidence="9 10">
    <name type="scientific">Laspinema palackyanum D2a</name>
    <dbReference type="NCBI Taxonomy" id="2953684"/>
    <lineage>
        <taxon>Bacteria</taxon>
        <taxon>Bacillati</taxon>
        <taxon>Cyanobacteriota</taxon>
        <taxon>Cyanophyceae</taxon>
        <taxon>Oscillatoriophycideae</taxon>
        <taxon>Oscillatoriales</taxon>
        <taxon>Laspinemataceae</taxon>
        <taxon>Laspinema</taxon>
        <taxon>Laspinema palackyanum</taxon>
    </lineage>
</organism>
<dbReference type="Gene3D" id="3.40.470.10">
    <property type="entry name" value="Uracil-DNA glycosylase-like domain"/>
    <property type="match status" value="1"/>
</dbReference>
<dbReference type="RefSeq" id="WP_368005366.1">
    <property type="nucleotide sequence ID" value="NZ_JAMXFF010000005.1"/>
</dbReference>
<evidence type="ECO:0000313" key="9">
    <source>
        <dbReference type="EMBL" id="MCT7965675.1"/>
    </source>
</evidence>
<keyword evidence="2" id="KW-0479">Metal-binding</keyword>
<evidence type="ECO:0000313" key="10">
    <source>
        <dbReference type="Proteomes" id="UP001525890"/>
    </source>
</evidence>
<dbReference type="SUPFAM" id="SSF52141">
    <property type="entry name" value="Uracil-DNA glycosylase-like"/>
    <property type="match status" value="1"/>
</dbReference>
<evidence type="ECO:0000256" key="2">
    <source>
        <dbReference type="ARBA" id="ARBA00022723"/>
    </source>
</evidence>
<evidence type="ECO:0000256" key="4">
    <source>
        <dbReference type="ARBA" id="ARBA00022801"/>
    </source>
</evidence>
<protein>
    <submittedName>
        <fullName evidence="9">Uracil-DNA glycosylase</fullName>
    </submittedName>
</protein>
<dbReference type="PANTHER" id="PTHR33693">
    <property type="entry name" value="TYPE-5 URACIL-DNA GLYCOSYLASE"/>
    <property type="match status" value="1"/>
</dbReference>
<dbReference type="Pfam" id="PF03167">
    <property type="entry name" value="UDG"/>
    <property type="match status" value="1"/>
</dbReference>
<dbReference type="InterPro" id="IPR051536">
    <property type="entry name" value="UDG_Type-4/5"/>
</dbReference>
<dbReference type="InterPro" id="IPR036895">
    <property type="entry name" value="Uracil-DNA_glycosylase-like_sf"/>
</dbReference>
<proteinExistence type="predicted"/>
<name>A0ABT2MLQ1_9CYAN</name>
<keyword evidence="3" id="KW-0227">DNA damage</keyword>
<keyword evidence="1" id="KW-0004">4Fe-4S</keyword>
<dbReference type="Proteomes" id="UP001525890">
    <property type="component" value="Unassembled WGS sequence"/>
</dbReference>
<comment type="caution">
    <text evidence="9">The sequence shown here is derived from an EMBL/GenBank/DDBJ whole genome shotgun (WGS) entry which is preliminary data.</text>
</comment>